<evidence type="ECO:0000256" key="2">
    <source>
        <dbReference type="SAM" id="Phobius"/>
    </source>
</evidence>
<reference evidence="3" key="1">
    <citation type="submission" date="2016-06" db="EMBL/GenBank/DDBJ databases">
        <title>Draft Genome sequence of the fungus Inonotus baumii.</title>
        <authorList>
            <person name="Zhu H."/>
            <person name="Lin W."/>
        </authorList>
    </citation>
    <scope>NUCLEOTIDE SEQUENCE</scope>
    <source>
        <strain evidence="3">821</strain>
    </source>
</reference>
<organism evidence="3 4">
    <name type="scientific">Sanghuangporus baumii</name>
    <name type="common">Phellinus baumii</name>
    <dbReference type="NCBI Taxonomy" id="108892"/>
    <lineage>
        <taxon>Eukaryota</taxon>
        <taxon>Fungi</taxon>
        <taxon>Dikarya</taxon>
        <taxon>Basidiomycota</taxon>
        <taxon>Agaricomycotina</taxon>
        <taxon>Agaricomycetes</taxon>
        <taxon>Hymenochaetales</taxon>
        <taxon>Hymenochaetaceae</taxon>
        <taxon>Sanghuangporus</taxon>
    </lineage>
</organism>
<name>A0A9Q5N5P1_SANBA</name>
<feature type="compositionally biased region" description="Polar residues" evidence="1">
    <location>
        <begin position="1"/>
        <end position="16"/>
    </location>
</feature>
<feature type="transmembrane region" description="Helical" evidence="2">
    <location>
        <begin position="174"/>
        <end position="192"/>
    </location>
</feature>
<feature type="transmembrane region" description="Helical" evidence="2">
    <location>
        <begin position="204"/>
        <end position="223"/>
    </location>
</feature>
<dbReference type="PANTHER" id="PTHR34391">
    <property type="entry name" value="UPF0658 GOLGI APPARATUS MEMBRANE PROTEIN C1952.10C-RELATED"/>
    <property type="match status" value="1"/>
</dbReference>
<keyword evidence="2" id="KW-0472">Membrane</keyword>
<sequence length="434" mass="48698">MASQRNIYAANDSSNHLPPYPSRPDWNGLDDFKPPAEDDIIDSYTTTAVPLPKQSSFSVNSTYPPSHERTPAPPFYPPLGPKQNSWEGQSDGHGGGGGAVASDCYLNAPKETVKTDTRSFFQKARANILPDSVACRFYVLTVLLETIIDITIEADLYLRIKDFSDTSDLSTQRLPVYLGIFCFAHVFQLAMAMDAVHARNTLQFLFLTIFNALFLIYAVIQISEIRSSVAAINVDTGISSIPVNVLTTIIPIVISVAEIAYIALGWKIWQEFGWKVYKRLGADRQVRRMYAQYQIFVGIMKFDVFFFVGFCVQLIALVLHDHDWEYYVTYAALPFSILVLVDGILAARYENTYMMLSFMLGCGGALVYFVYKLFRIYQLDGIEEIRKTLTVFAVIAIILLIITVVVAFLVMRNFGGGLKYHSAFCSHPGFGWMA</sequence>
<dbReference type="GO" id="GO:0005794">
    <property type="term" value="C:Golgi apparatus"/>
    <property type="evidence" value="ECO:0007669"/>
    <property type="project" value="TreeGrafter"/>
</dbReference>
<proteinExistence type="predicted"/>
<feature type="transmembrane region" description="Helical" evidence="2">
    <location>
        <begin position="327"/>
        <end position="346"/>
    </location>
</feature>
<accession>A0A9Q5N5P1</accession>
<evidence type="ECO:0000313" key="3">
    <source>
        <dbReference type="EMBL" id="OCB85248.1"/>
    </source>
</evidence>
<keyword evidence="4" id="KW-1185">Reference proteome</keyword>
<feature type="transmembrane region" description="Helical" evidence="2">
    <location>
        <begin position="290"/>
        <end position="315"/>
    </location>
</feature>
<dbReference type="Proteomes" id="UP000757232">
    <property type="component" value="Unassembled WGS sequence"/>
</dbReference>
<dbReference type="PANTHER" id="PTHR34391:SF2">
    <property type="entry name" value="TRP C-TERMINAL DOMAIN-CONTAINING PROTEIN"/>
    <property type="match status" value="1"/>
</dbReference>
<feature type="region of interest" description="Disordered" evidence="1">
    <location>
        <begin position="1"/>
        <end position="95"/>
    </location>
</feature>
<keyword evidence="2" id="KW-1133">Transmembrane helix</keyword>
<evidence type="ECO:0000256" key="1">
    <source>
        <dbReference type="SAM" id="MobiDB-lite"/>
    </source>
</evidence>
<evidence type="ECO:0000313" key="4">
    <source>
        <dbReference type="Proteomes" id="UP000757232"/>
    </source>
</evidence>
<keyword evidence="2" id="KW-0812">Transmembrane</keyword>
<feature type="compositionally biased region" description="Polar residues" evidence="1">
    <location>
        <begin position="43"/>
        <end position="64"/>
    </location>
</feature>
<feature type="transmembrane region" description="Helical" evidence="2">
    <location>
        <begin position="391"/>
        <end position="411"/>
    </location>
</feature>
<dbReference type="EMBL" id="LNZH02000211">
    <property type="protein sequence ID" value="OCB85248.1"/>
    <property type="molecule type" value="Genomic_DNA"/>
</dbReference>
<feature type="compositionally biased region" description="Pro residues" evidence="1">
    <location>
        <begin position="71"/>
        <end position="80"/>
    </location>
</feature>
<gene>
    <name evidence="3" type="ORF">A7U60_g7875</name>
</gene>
<dbReference type="InterPro" id="IPR040410">
    <property type="entry name" value="UPF0658_Golgi"/>
</dbReference>
<dbReference type="AlphaFoldDB" id="A0A9Q5N5P1"/>
<feature type="transmembrane region" description="Helical" evidence="2">
    <location>
        <begin position="243"/>
        <end position="269"/>
    </location>
</feature>
<protein>
    <submittedName>
        <fullName evidence="3">Uncharacterized protein</fullName>
    </submittedName>
</protein>
<comment type="caution">
    <text evidence="3">The sequence shown here is derived from an EMBL/GenBank/DDBJ whole genome shotgun (WGS) entry which is preliminary data.</text>
</comment>
<feature type="transmembrane region" description="Helical" evidence="2">
    <location>
        <begin position="353"/>
        <end position="371"/>
    </location>
</feature>
<dbReference type="OrthoDB" id="2448307at2759"/>